<dbReference type="Gene3D" id="3.40.630.30">
    <property type="match status" value="1"/>
</dbReference>
<evidence type="ECO:0000259" key="2">
    <source>
        <dbReference type="PROSITE" id="PS51186"/>
    </source>
</evidence>
<dbReference type="Proteomes" id="UP001441944">
    <property type="component" value="Unassembled WGS sequence"/>
</dbReference>
<protein>
    <submittedName>
        <fullName evidence="3">GNAT family N-acetyltransferase</fullName>
    </submittedName>
</protein>
<evidence type="ECO:0000313" key="4">
    <source>
        <dbReference type="Proteomes" id="UP001441944"/>
    </source>
</evidence>
<accession>A0ABQ0AP40</accession>
<proteinExistence type="predicted"/>
<comment type="caution">
    <text evidence="3">The sequence shown here is derived from an EMBL/GenBank/DDBJ whole genome shotgun (WGS) entry which is preliminary data.</text>
</comment>
<dbReference type="SUPFAM" id="SSF55729">
    <property type="entry name" value="Acyl-CoA N-acyltransferases (Nat)"/>
    <property type="match status" value="1"/>
</dbReference>
<evidence type="ECO:0000313" key="3">
    <source>
        <dbReference type="EMBL" id="GAA6197627.1"/>
    </source>
</evidence>
<feature type="domain" description="N-acetyltransferase" evidence="2">
    <location>
        <begin position="110"/>
        <end position="246"/>
    </location>
</feature>
<dbReference type="PROSITE" id="PS51186">
    <property type="entry name" value="GNAT"/>
    <property type="match status" value="1"/>
</dbReference>
<evidence type="ECO:0000256" key="1">
    <source>
        <dbReference type="SAM" id="MobiDB-lite"/>
    </source>
</evidence>
<gene>
    <name evidence="3" type="ORF">NBRC116598_30710</name>
</gene>
<dbReference type="InterPro" id="IPR000182">
    <property type="entry name" value="GNAT_dom"/>
</dbReference>
<dbReference type="CDD" id="cd04301">
    <property type="entry name" value="NAT_SF"/>
    <property type="match status" value="1"/>
</dbReference>
<keyword evidence="4" id="KW-1185">Reference proteome</keyword>
<dbReference type="EMBL" id="BAABWU010000013">
    <property type="protein sequence ID" value="GAA6197627.1"/>
    <property type="molecule type" value="Genomic_DNA"/>
</dbReference>
<organism evidence="3 4">
    <name type="scientific">Pseudophaeobacter arcticus</name>
    <dbReference type="NCBI Taxonomy" id="385492"/>
    <lineage>
        <taxon>Bacteria</taxon>
        <taxon>Pseudomonadati</taxon>
        <taxon>Pseudomonadota</taxon>
        <taxon>Alphaproteobacteria</taxon>
        <taxon>Rhodobacterales</taxon>
        <taxon>Paracoccaceae</taxon>
        <taxon>Pseudophaeobacter</taxon>
    </lineage>
</organism>
<sequence>MSMDATLTDPKYYDVVEATWPAAGKRRLGPVTLRDGQGGGSRVSAASVEGPASEAEIEAAEQAMRAMGQDCLFMVRDGQDELDAQLAARGYLVKDPVNLWLCPIEQLTDQEIPRVTTFALWSPLEIQREIWIAGGIGPERQTIMDRAAGPKAALLARNDDKPAGAGFVAVHDGVAMVHALEILPHQRRRGMGVWMMRQAALWAAENGACELAVLCTKKNAGANGLYAALGMTKSGQYHYRHLPSGS</sequence>
<dbReference type="Pfam" id="PF00583">
    <property type="entry name" value="Acetyltransf_1"/>
    <property type="match status" value="1"/>
</dbReference>
<feature type="region of interest" description="Disordered" evidence="1">
    <location>
        <begin position="31"/>
        <end position="51"/>
    </location>
</feature>
<name>A0ABQ0AP40_9RHOB</name>
<reference evidence="3 4" key="1">
    <citation type="submission" date="2024-04" db="EMBL/GenBank/DDBJ databases">
        <title>Draft genome sequence of Pseudophaeobacter arcticus NBRC 116598.</title>
        <authorList>
            <person name="Miyakawa T."/>
            <person name="Kusuya Y."/>
            <person name="Miura T."/>
        </authorList>
    </citation>
    <scope>NUCLEOTIDE SEQUENCE [LARGE SCALE GENOMIC DNA]</scope>
    <source>
        <strain evidence="3 4">SU-CL00105</strain>
    </source>
</reference>
<dbReference type="InterPro" id="IPR016181">
    <property type="entry name" value="Acyl_CoA_acyltransferase"/>
</dbReference>